<proteinExistence type="predicted"/>
<dbReference type="EMBL" id="JAUIZM010000011">
    <property type="protein sequence ID" value="KAK1356449.1"/>
    <property type="molecule type" value="Genomic_DNA"/>
</dbReference>
<dbReference type="Proteomes" id="UP001237642">
    <property type="component" value="Unassembled WGS sequence"/>
</dbReference>
<dbReference type="AlphaFoldDB" id="A0AAD8M1M8"/>
<organism evidence="1 2">
    <name type="scientific">Heracleum sosnowskyi</name>
    <dbReference type="NCBI Taxonomy" id="360622"/>
    <lineage>
        <taxon>Eukaryota</taxon>
        <taxon>Viridiplantae</taxon>
        <taxon>Streptophyta</taxon>
        <taxon>Embryophyta</taxon>
        <taxon>Tracheophyta</taxon>
        <taxon>Spermatophyta</taxon>
        <taxon>Magnoliopsida</taxon>
        <taxon>eudicotyledons</taxon>
        <taxon>Gunneridae</taxon>
        <taxon>Pentapetalae</taxon>
        <taxon>asterids</taxon>
        <taxon>campanulids</taxon>
        <taxon>Apiales</taxon>
        <taxon>Apiaceae</taxon>
        <taxon>Apioideae</taxon>
        <taxon>apioid superclade</taxon>
        <taxon>Tordylieae</taxon>
        <taxon>Tordyliinae</taxon>
        <taxon>Heracleum</taxon>
    </lineage>
</organism>
<reference evidence="1" key="1">
    <citation type="submission" date="2023-02" db="EMBL/GenBank/DDBJ databases">
        <title>Genome of toxic invasive species Heracleum sosnowskyi carries increased number of genes despite the absence of recent whole-genome duplications.</title>
        <authorList>
            <person name="Schelkunov M."/>
            <person name="Shtratnikova V."/>
            <person name="Makarenko M."/>
            <person name="Klepikova A."/>
            <person name="Omelchenko D."/>
            <person name="Novikova G."/>
            <person name="Obukhova E."/>
            <person name="Bogdanov V."/>
            <person name="Penin A."/>
            <person name="Logacheva M."/>
        </authorList>
    </citation>
    <scope>NUCLEOTIDE SEQUENCE</scope>
    <source>
        <strain evidence="1">Hsosn_3</strain>
        <tissue evidence="1">Leaf</tissue>
    </source>
</reference>
<protein>
    <submittedName>
        <fullName evidence="1">Uncharacterized protein</fullName>
    </submittedName>
</protein>
<evidence type="ECO:0000313" key="2">
    <source>
        <dbReference type="Proteomes" id="UP001237642"/>
    </source>
</evidence>
<keyword evidence="2" id="KW-1185">Reference proteome</keyword>
<evidence type="ECO:0000313" key="1">
    <source>
        <dbReference type="EMBL" id="KAK1356449.1"/>
    </source>
</evidence>
<reference evidence="1" key="2">
    <citation type="submission" date="2023-05" db="EMBL/GenBank/DDBJ databases">
        <authorList>
            <person name="Schelkunov M.I."/>
        </authorList>
    </citation>
    <scope>NUCLEOTIDE SEQUENCE</scope>
    <source>
        <strain evidence="1">Hsosn_3</strain>
        <tissue evidence="1">Leaf</tissue>
    </source>
</reference>
<gene>
    <name evidence="1" type="ORF">POM88_049705</name>
</gene>
<accession>A0AAD8M1M8</accession>
<sequence length="154" mass="16964">MVMMYICIYISTVEDGDGLGGNCGYHGGGAASKWWWMRATSQTVVFLRLFGIETGDEESELVDDVNTDDEEEDLSAAIVLFEIRRFGSGSPEFTRSGKFNMARDPRMRYAALSYDNAASSAVSYVPSQMQAPFFAGSLISAANLPRGLCRTHLY</sequence>
<comment type="caution">
    <text evidence="1">The sequence shown here is derived from an EMBL/GenBank/DDBJ whole genome shotgun (WGS) entry which is preliminary data.</text>
</comment>
<name>A0AAD8M1M8_9APIA</name>